<sequence length="128" mass="14661">MRLSEQRRGIQITYAWETNWRASAQLCVSPVPLPSPTNWKLVNKGIKIRFPSHDKVGHVEGSSRRGDRDAKPEAEWGLVWLARSDIQRPNWCALSTNRQSPPSQDEWAKCSVWPIKLTYETPSRHSGP</sequence>
<gene>
    <name evidence="1" type="ORF">E2C01_040119</name>
</gene>
<dbReference type="Proteomes" id="UP000324222">
    <property type="component" value="Unassembled WGS sequence"/>
</dbReference>
<proteinExistence type="predicted"/>
<evidence type="ECO:0000313" key="2">
    <source>
        <dbReference type="Proteomes" id="UP000324222"/>
    </source>
</evidence>
<protein>
    <submittedName>
        <fullName evidence="1">Uncharacterized protein</fullName>
    </submittedName>
</protein>
<name>A0A5B7FN40_PORTR</name>
<reference evidence="1 2" key="1">
    <citation type="submission" date="2019-05" db="EMBL/GenBank/DDBJ databases">
        <title>Another draft genome of Portunus trituberculatus and its Hox gene families provides insights of decapod evolution.</title>
        <authorList>
            <person name="Jeong J.-H."/>
            <person name="Song I."/>
            <person name="Kim S."/>
            <person name="Choi T."/>
            <person name="Kim D."/>
            <person name="Ryu S."/>
            <person name="Kim W."/>
        </authorList>
    </citation>
    <scope>NUCLEOTIDE SEQUENCE [LARGE SCALE GENOMIC DNA]</scope>
    <source>
        <tissue evidence="1">Muscle</tissue>
    </source>
</reference>
<dbReference type="EMBL" id="VSRR010007186">
    <property type="protein sequence ID" value="MPC46398.1"/>
    <property type="molecule type" value="Genomic_DNA"/>
</dbReference>
<comment type="caution">
    <text evidence="1">The sequence shown here is derived from an EMBL/GenBank/DDBJ whole genome shotgun (WGS) entry which is preliminary data.</text>
</comment>
<accession>A0A5B7FN40</accession>
<dbReference type="AlphaFoldDB" id="A0A5B7FN40"/>
<evidence type="ECO:0000313" key="1">
    <source>
        <dbReference type="EMBL" id="MPC46398.1"/>
    </source>
</evidence>
<keyword evidence="2" id="KW-1185">Reference proteome</keyword>
<organism evidence="1 2">
    <name type="scientific">Portunus trituberculatus</name>
    <name type="common">Swimming crab</name>
    <name type="synonym">Neptunus trituberculatus</name>
    <dbReference type="NCBI Taxonomy" id="210409"/>
    <lineage>
        <taxon>Eukaryota</taxon>
        <taxon>Metazoa</taxon>
        <taxon>Ecdysozoa</taxon>
        <taxon>Arthropoda</taxon>
        <taxon>Crustacea</taxon>
        <taxon>Multicrustacea</taxon>
        <taxon>Malacostraca</taxon>
        <taxon>Eumalacostraca</taxon>
        <taxon>Eucarida</taxon>
        <taxon>Decapoda</taxon>
        <taxon>Pleocyemata</taxon>
        <taxon>Brachyura</taxon>
        <taxon>Eubrachyura</taxon>
        <taxon>Portunoidea</taxon>
        <taxon>Portunidae</taxon>
        <taxon>Portuninae</taxon>
        <taxon>Portunus</taxon>
    </lineage>
</organism>